<dbReference type="SUPFAM" id="SSF75553">
    <property type="entry name" value="Smc hinge domain"/>
    <property type="match status" value="1"/>
</dbReference>
<dbReference type="Proteomes" id="UP000005203">
    <property type="component" value="Linkage group LG4"/>
</dbReference>
<dbReference type="PANTHER" id="PTHR18937">
    <property type="entry name" value="STRUCTURAL MAINTENANCE OF CHROMOSOMES SMC FAMILY MEMBER"/>
    <property type="match status" value="1"/>
</dbReference>
<dbReference type="KEGG" id="ame:724889"/>
<keyword evidence="2" id="KW-0498">Mitosis</keyword>
<dbReference type="AlphaFoldDB" id="A0A7M7L3Y9"/>
<evidence type="ECO:0000313" key="8">
    <source>
        <dbReference type="RefSeq" id="XP_026295814.1"/>
    </source>
</evidence>
<sequence length="233" mass="27081">MTKVLGKYCNSIIVSTNKVAIQCINYLKEQQIGFETFLPVENLKVEPIKEMLRGITEPKNVKLLYDVLKFELVEINNAILFVTKNTIVCETSEDARMLAYEINPYHRINCVALDGTYYKKDGIISGGEVELLKKAQIWNEQNLIQLKSKKVILMEQLREKNKISQSESEINTLNIQIKSFTSRINYSTSDLNDHEQTKRKLELEEQYNRIQNLLDFEINRDTEIKTTNLKSQP</sequence>
<dbReference type="Gene3D" id="3.30.70.1620">
    <property type="match status" value="1"/>
</dbReference>
<dbReference type="PANTHER" id="PTHR18937:SF12">
    <property type="entry name" value="STRUCTURAL MAINTENANCE OF CHROMOSOMES PROTEIN"/>
    <property type="match status" value="1"/>
</dbReference>
<dbReference type="GeneID" id="724889"/>
<evidence type="ECO:0000313" key="6">
    <source>
        <dbReference type="EnsemblMetazoa" id="XP_026295814"/>
    </source>
</evidence>
<reference evidence="8" key="2">
    <citation type="submission" date="2025-04" db="UniProtKB">
        <authorList>
            <consortium name="RefSeq"/>
        </authorList>
    </citation>
    <scope>IDENTIFICATION</scope>
    <source>
        <strain evidence="8">DH4</strain>
        <tissue evidence="8">Whole body</tissue>
    </source>
</reference>
<dbReference type="InterPro" id="IPR036277">
    <property type="entry name" value="SMC_hinge_sf"/>
</dbReference>
<dbReference type="RefSeq" id="XP_026295814.1">
    <property type="nucleotide sequence ID" value="XM_026440029.1"/>
</dbReference>
<keyword evidence="4" id="KW-0131">Cell cycle</keyword>
<name>A0A7M7L3Y9_APIME</name>
<dbReference type="GO" id="GO:0005634">
    <property type="term" value="C:nucleus"/>
    <property type="evidence" value="ECO:0007669"/>
    <property type="project" value="TreeGrafter"/>
</dbReference>
<evidence type="ECO:0000259" key="5">
    <source>
        <dbReference type="Pfam" id="PF06470"/>
    </source>
</evidence>
<accession>A0A8B8GY55</accession>
<dbReference type="Gene3D" id="1.20.1060.20">
    <property type="match status" value="1"/>
</dbReference>
<dbReference type="OrthoDB" id="5575062at2759"/>
<dbReference type="GO" id="GO:0008278">
    <property type="term" value="C:cohesin complex"/>
    <property type="evidence" value="ECO:0007669"/>
    <property type="project" value="TreeGrafter"/>
</dbReference>
<feature type="domain" description="SMC hinge" evidence="5">
    <location>
        <begin position="4"/>
        <end position="98"/>
    </location>
</feature>
<dbReference type="GO" id="GO:0003677">
    <property type="term" value="F:DNA binding"/>
    <property type="evidence" value="ECO:0007669"/>
    <property type="project" value="TreeGrafter"/>
</dbReference>
<dbReference type="GO" id="GO:0051301">
    <property type="term" value="P:cell division"/>
    <property type="evidence" value="ECO:0007669"/>
    <property type="project" value="UniProtKB-KW"/>
</dbReference>
<evidence type="ECO:0000256" key="1">
    <source>
        <dbReference type="ARBA" id="ARBA00022618"/>
    </source>
</evidence>
<dbReference type="EnsemblMetazoa" id="XM_026440029">
    <property type="protein sequence ID" value="XP_026295814"/>
    <property type="gene ID" value="LOC724889"/>
</dbReference>
<evidence type="ECO:0000256" key="3">
    <source>
        <dbReference type="ARBA" id="ARBA00023242"/>
    </source>
</evidence>
<accession>A0A7M7L3Y9</accession>
<dbReference type="GO" id="GO:0007062">
    <property type="term" value="P:sister chromatid cohesion"/>
    <property type="evidence" value="ECO:0007669"/>
    <property type="project" value="TreeGrafter"/>
</dbReference>
<gene>
    <name evidence="8" type="primary">LOC724889</name>
</gene>
<reference evidence="6" key="1">
    <citation type="submission" date="2021-01" db="UniProtKB">
        <authorList>
            <consortium name="EnsemblMetazoa"/>
        </authorList>
    </citation>
    <scope>IDENTIFICATION</scope>
    <source>
        <strain evidence="6">DH4</strain>
    </source>
</reference>
<organism evidence="6">
    <name type="scientific">Apis mellifera</name>
    <name type="common">Honeybee</name>
    <dbReference type="NCBI Taxonomy" id="7460"/>
    <lineage>
        <taxon>Eukaryota</taxon>
        <taxon>Metazoa</taxon>
        <taxon>Ecdysozoa</taxon>
        <taxon>Arthropoda</taxon>
        <taxon>Hexapoda</taxon>
        <taxon>Insecta</taxon>
        <taxon>Pterygota</taxon>
        <taxon>Neoptera</taxon>
        <taxon>Endopterygota</taxon>
        <taxon>Hymenoptera</taxon>
        <taxon>Apocrita</taxon>
        <taxon>Aculeata</taxon>
        <taxon>Apoidea</taxon>
        <taxon>Anthophila</taxon>
        <taxon>Apidae</taxon>
        <taxon>Apis</taxon>
    </lineage>
</organism>
<evidence type="ECO:0000313" key="7">
    <source>
        <dbReference type="Proteomes" id="UP000005203"/>
    </source>
</evidence>
<keyword evidence="1" id="KW-0132">Cell division</keyword>
<dbReference type="GO" id="GO:0005524">
    <property type="term" value="F:ATP binding"/>
    <property type="evidence" value="ECO:0007669"/>
    <property type="project" value="InterPro"/>
</dbReference>
<protein>
    <submittedName>
        <fullName evidence="8">Structural maintenance of chromosomes protein 1A-like</fullName>
    </submittedName>
</protein>
<proteinExistence type="predicted"/>
<dbReference type="InterPro" id="IPR010935">
    <property type="entry name" value="SMC_hinge"/>
</dbReference>
<keyword evidence="7" id="KW-1185">Reference proteome</keyword>
<evidence type="ECO:0000256" key="2">
    <source>
        <dbReference type="ARBA" id="ARBA00022776"/>
    </source>
</evidence>
<keyword evidence="3" id="KW-0539">Nucleus</keyword>
<dbReference type="Pfam" id="PF06470">
    <property type="entry name" value="SMC_hinge"/>
    <property type="match status" value="1"/>
</dbReference>
<evidence type="ECO:0000256" key="4">
    <source>
        <dbReference type="ARBA" id="ARBA00023306"/>
    </source>
</evidence>